<evidence type="ECO:0000256" key="1">
    <source>
        <dbReference type="SAM" id="MobiDB-lite"/>
    </source>
</evidence>
<accession>A0A9N7W0K1</accession>
<feature type="compositionally biased region" description="Polar residues" evidence="1">
    <location>
        <begin position="200"/>
        <end position="212"/>
    </location>
</feature>
<gene>
    <name evidence="3" type="ORF">PLEPLA_LOCUS46478</name>
</gene>
<name>A0A9N7W0K1_PLEPL</name>
<keyword evidence="2" id="KW-0812">Transmembrane</keyword>
<evidence type="ECO:0000313" key="4">
    <source>
        <dbReference type="Proteomes" id="UP001153269"/>
    </source>
</evidence>
<comment type="caution">
    <text evidence="3">The sequence shown here is derived from an EMBL/GenBank/DDBJ whole genome shotgun (WGS) entry which is preliminary data.</text>
</comment>
<keyword evidence="2" id="KW-0472">Membrane</keyword>
<sequence length="224" mass="25051">MLFDGRPGRRHGQNEKGKRRRRKRRRRGGERQKRRRRGERLQLSCMGCCCCIGSIAPSLPGRTHNQKQGAQAVLSFKICLHTDLLLFHAAISLCRSRTDARRGRKGGRMSSSAESSGMEGRRWASLLRSRPRLGSIIKHNARCGARMHGHTPPGWRAQAALHISSIITQRCLVHSLATLCLLSFVICCILHSAGTNGHWSPKYVSQSQMPQESRSEAAPRDVSL</sequence>
<feature type="transmembrane region" description="Helical" evidence="2">
    <location>
        <begin position="171"/>
        <end position="193"/>
    </location>
</feature>
<keyword evidence="2" id="KW-1133">Transmembrane helix</keyword>
<keyword evidence="4" id="KW-1185">Reference proteome</keyword>
<feature type="compositionally biased region" description="Low complexity" evidence="1">
    <location>
        <begin position="108"/>
        <end position="118"/>
    </location>
</feature>
<feature type="compositionally biased region" description="Basic residues" evidence="1">
    <location>
        <begin position="17"/>
        <end position="36"/>
    </location>
</feature>
<evidence type="ECO:0000313" key="3">
    <source>
        <dbReference type="EMBL" id="CAB1458648.1"/>
    </source>
</evidence>
<feature type="region of interest" description="Disordered" evidence="1">
    <location>
        <begin position="101"/>
        <end position="121"/>
    </location>
</feature>
<dbReference type="AlphaFoldDB" id="A0A9N7W0K1"/>
<organism evidence="3 4">
    <name type="scientific">Pleuronectes platessa</name>
    <name type="common">European plaice</name>
    <dbReference type="NCBI Taxonomy" id="8262"/>
    <lineage>
        <taxon>Eukaryota</taxon>
        <taxon>Metazoa</taxon>
        <taxon>Chordata</taxon>
        <taxon>Craniata</taxon>
        <taxon>Vertebrata</taxon>
        <taxon>Euteleostomi</taxon>
        <taxon>Actinopterygii</taxon>
        <taxon>Neopterygii</taxon>
        <taxon>Teleostei</taxon>
        <taxon>Neoteleostei</taxon>
        <taxon>Acanthomorphata</taxon>
        <taxon>Carangaria</taxon>
        <taxon>Pleuronectiformes</taxon>
        <taxon>Pleuronectoidei</taxon>
        <taxon>Pleuronectidae</taxon>
        <taxon>Pleuronectes</taxon>
    </lineage>
</organism>
<feature type="compositionally biased region" description="Basic and acidic residues" evidence="1">
    <location>
        <begin position="213"/>
        <end position="224"/>
    </location>
</feature>
<feature type="region of interest" description="Disordered" evidence="1">
    <location>
        <begin position="200"/>
        <end position="224"/>
    </location>
</feature>
<reference evidence="3" key="1">
    <citation type="submission" date="2020-03" db="EMBL/GenBank/DDBJ databases">
        <authorList>
            <person name="Weist P."/>
        </authorList>
    </citation>
    <scope>NUCLEOTIDE SEQUENCE</scope>
</reference>
<dbReference type="EMBL" id="CADEAL010004397">
    <property type="protein sequence ID" value="CAB1458648.1"/>
    <property type="molecule type" value="Genomic_DNA"/>
</dbReference>
<dbReference type="Proteomes" id="UP001153269">
    <property type="component" value="Unassembled WGS sequence"/>
</dbReference>
<evidence type="ECO:0000256" key="2">
    <source>
        <dbReference type="SAM" id="Phobius"/>
    </source>
</evidence>
<feature type="region of interest" description="Disordered" evidence="1">
    <location>
        <begin position="1"/>
        <end position="36"/>
    </location>
</feature>
<protein>
    <submittedName>
        <fullName evidence="3">Uncharacterized protein</fullName>
    </submittedName>
</protein>
<proteinExistence type="predicted"/>